<dbReference type="GO" id="GO:0022857">
    <property type="term" value="F:transmembrane transporter activity"/>
    <property type="evidence" value="ECO:0007669"/>
    <property type="project" value="InterPro"/>
</dbReference>
<organism evidence="8 9">
    <name type="scientific">Chitinivibrio alkaliphilus ACht1</name>
    <dbReference type="NCBI Taxonomy" id="1313304"/>
    <lineage>
        <taxon>Bacteria</taxon>
        <taxon>Pseudomonadati</taxon>
        <taxon>Fibrobacterota</taxon>
        <taxon>Chitinivibrionia</taxon>
        <taxon>Chitinivibrionales</taxon>
        <taxon>Chitinivibrionaceae</taxon>
        <taxon>Chitinivibrio</taxon>
    </lineage>
</organism>
<keyword evidence="6" id="KW-0472">Membrane</keyword>
<dbReference type="InterPro" id="IPR003400">
    <property type="entry name" value="ExbD"/>
</dbReference>
<evidence type="ECO:0000313" key="8">
    <source>
        <dbReference type="EMBL" id="ERP31848.1"/>
    </source>
</evidence>
<dbReference type="GO" id="GO:0015031">
    <property type="term" value="P:protein transport"/>
    <property type="evidence" value="ECO:0007669"/>
    <property type="project" value="UniProtKB-KW"/>
</dbReference>
<keyword evidence="7" id="KW-0653">Protein transport</keyword>
<evidence type="ECO:0000256" key="1">
    <source>
        <dbReference type="ARBA" id="ARBA00004162"/>
    </source>
</evidence>
<name>U7D7E7_9BACT</name>
<keyword evidence="4 7" id="KW-0812">Transmembrane</keyword>
<comment type="caution">
    <text evidence="8">The sequence shown here is derived from an EMBL/GenBank/DDBJ whole genome shotgun (WGS) entry which is preliminary data.</text>
</comment>
<sequence length="151" mass="16777">MKRTGISQARTAPAGAGGAFRPQLTSLIDVMVILLVFLLKNFSVDGQLITPDPKISLPQSTTDAELHPALNIHIRPDMILVEQEPVMSIEKTGAEEELLLADLYDELRDRREEGLLIHADRTIPFEIIKKVMHTSSKAGVEHFSILVEQVE</sequence>
<keyword evidence="3" id="KW-1003">Cell membrane</keyword>
<comment type="subcellular location">
    <subcellularLocation>
        <location evidence="1">Cell membrane</location>
        <topology evidence="1">Single-pass membrane protein</topology>
    </subcellularLocation>
    <subcellularLocation>
        <location evidence="7">Cell membrane</location>
        <topology evidence="7">Single-pass type II membrane protein</topology>
    </subcellularLocation>
</comment>
<evidence type="ECO:0000256" key="2">
    <source>
        <dbReference type="ARBA" id="ARBA00005811"/>
    </source>
</evidence>
<proteinExistence type="inferred from homology"/>
<accession>U7D7E7</accession>
<dbReference type="GO" id="GO:0005886">
    <property type="term" value="C:plasma membrane"/>
    <property type="evidence" value="ECO:0007669"/>
    <property type="project" value="UniProtKB-SubCell"/>
</dbReference>
<keyword evidence="7" id="KW-0813">Transport</keyword>
<evidence type="ECO:0000313" key="9">
    <source>
        <dbReference type="Proteomes" id="UP000017148"/>
    </source>
</evidence>
<gene>
    <name evidence="8" type="ORF">CALK_1297</name>
</gene>
<evidence type="ECO:0000256" key="4">
    <source>
        <dbReference type="ARBA" id="ARBA00022692"/>
    </source>
</evidence>
<dbReference type="OrthoDB" id="5294637at2"/>
<dbReference type="AlphaFoldDB" id="U7D7E7"/>
<evidence type="ECO:0000256" key="3">
    <source>
        <dbReference type="ARBA" id="ARBA00022475"/>
    </source>
</evidence>
<dbReference type="EMBL" id="ASJR01000009">
    <property type="protein sequence ID" value="ERP31848.1"/>
    <property type="molecule type" value="Genomic_DNA"/>
</dbReference>
<evidence type="ECO:0000256" key="5">
    <source>
        <dbReference type="ARBA" id="ARBA00022989"/>
    </source>
</evidence>
<evidence type="ECO:0000256" key="6">
    <source>
        <dbReference type="ARBA" id="ARBA00023136"/>
    </source>
</evidence>
<dbReference type="eggNOG" id="COG0848">
    <property type="taxonomic scope" value="Bacteria"/>
</dbReference>
<protein>
    <submittedName>
        <fullName evidence="8">Biopolymer transport protein ExbD/TolR</fullName>
    </submittedName>
</protein>
<keyword evidence="5" id="KW-1133">Transmembrane helix</keyword>
<keyword evidence="9" id="KW-1185">Reference proteome</keyword>
<evidence type="ECO:0000256" key="7">
    <source>
        <dbReference type="RuleBase" id="RU003879"/>
    </source>
</evidence>
<dbReference type="Proteomes" id="UP000017148">
    <property type="component" value="Unassembled WGS sequence"/>
</dbReference>
<dbReference type="RefSeq" id="WP_022636767.1">
    <property type="nucleotide sequence ID" value="NZ_ASJR01000009.1"/>
</dbReference>
<reference evidence="8 9" key="1">
    <citation type="journal article" date="2013" name="Environ. Microbiol.">
        <title>Genome analysis of Chitinivibrio alkaliphilus gen. nov., sp. nov., a novel extremely haloalkaliphilic anaerobic chitinolytic bacterium from the candidate phylum Termite Group 3.</title>
        <authorList>
            <person name="Sorokin D.Y."/>
            <person name="Gumerov V.M."/>
            <person name="Rakitin A.L."/>
            <person name="Beletsky A.V."/>
            <person name="Damste J.S."/>
            <person name="Muyzer G."/>
            <person name="Mardanov A.V."/>
            <person name="Ravin N.V."/>
        </authorList>
    </citation>
    <scope>NUCLEOTIDE SEQUENCE [LARGE SCALE GENOMIC DNA]</scope>
    <source>
        <strain evidence="8 9">ACht1</strain>
    </source>
</reference>
<dbReference type="Pfam" id="PF02472">
    <property type="entry name" value="ExbD"/>
    <property type="match status" value="1"/>
</dbReference>
<comment type="similarity">
    <text evidence="2 7">Belongs to the ExbD/TolR family.</text>
</comment>
<dbReference type="STRING" id="1313304.CALK_1297"/>